<organism evidence="1">
    <name type="scientific">Anguilla anguilla</name>
    <name type="common">European freshwater eel</name>
    <name type="synonym">Muraena anguilla</name>
    <dbReference type="NCBI Taxonomy" id="7936"/>
    <lineage>
        <taxon>Eukaryota</taxon>
        <taxon>Metazoa</taxon>
        <taxon>Chordata</taxon>
        <taxon>Craniata</taxon>
        <taxon>Vertebrata</taxon>
        <taxon>Euteleostomi</taxon>
        <taxon>Actinopterygii</taxon>
        <taxon>Neopterygii</taxon>
        <taxon>Teleostei</taxon>
        <taxon>Anguilliformes</taxon>
        <taxon>Anguillidae</taxon>
        <taxon>Anguilla</taxon>
    </lineage>
</organism>
<reference evidence="1" key="2">
    <citation type="journal article" date="2015" name="Fish Shellfish Immunol.">
        <title>Early steps in the European eel (Anguilla anguilla)-Vibrio vulnificus interaction in the gills: Role of the RtxA13 toxin.</title>
        <authorList>
            <person name="Callol A."/>
            <person name="Pajuelo D."/>
            <person name="Ebbesson L."/>
            <person name="Teles M."/>
            <person name="MacKenzie S."/>
            <person name="Amaro C."/>
        </authorList>
    </citation>
    <scope>NUCLEOTIDE SEQUENCE</scope>
</reference>
<accession>A0A0E9WGT7</accession>
<reference evidence="1" key="1">
    <citation type="submission" date="2014-11" db="EMBL/GenBank/DDBJ databases">
        <authorList>
            <person name="Amaro Gonzalez C."/>
        </authorList>
    </citation>
    <scope>NUCLEOTIDE SEQUENCE</scope>
</reference>
<name>A0A0E9WGT7_ANGAN</name>
<sequence>MEAIFSDCNGVWSTVDKFRSGSLNNEKKSRHTQWQYNYKQLYMKTLLNLD</sequence>
<dbReference type="EMBL" id="GBXM01018968">
    <property type="protein sequence ID" value="JAH89609.1"/>
    <property type="molecule type" value="Transcribed_RNA"/>
</dbReference>
<evidence type="ECO:0000313" key="1">
    <source>
        <dbReference type="EMBL" id="JAH89609.1"/>
    </source>
</evidence>
<protein>
    <submittedName>
        <fullName evidence="1">Uncharacterized protein</fullName>
    </submittedName>
</protein>
<proteinExistence type="predicted"/>
<dbReference type="AlphaFoldDB" id="A0A0E9WGT7"/>